<dbReference type="EMBL" id="NNRL01000015">
    <property type="protein sequence ID" value="OYR26771.1"/>
    <property type="molecule type" value="Genomic_DNA"/>
</dbReference>
<reference evidence="1 2" key="1">
    <citation type="submission" date="2017-07" db="EMBL/GenBank/DDBJ databases">
        <title>Phylogenetic study on the rhizospheric bacterium Ochrobactrum sp. A44.</title>
        <authorList>
            <person name="Krzyzanowska D.M."/>
            <person name="Ossowicki A."/>
            <person name="Rajewska M."/>
            <person name="Maciag T."/>
            <person name="Kaczynski Z."/>
            <person name="Czerwicka M."/>
            <person name="Jafra S."/>
        </authorList>
    </citation>
    <scope>NUCLEOTIDE SEQUENCE [LARGE SCALE GENOMIC DNA]</scope>
    <source>
        <strain evidence="1 2">OgA9a</strain>
    </source>
</reference>
<gene>
    <name evidence="1" type="ORF">CEV33_4576</name>
</gene>
<dbReference type="Proteomes" id="UP000216478">
    <property type="component" value="Unassembled WGS sequence"/>
</dbReference>
<protein>
    <submittedName>
        <fullName evidence="1">Uncharacterized protein</fullName>
    </submittedName>
</protein>
<proteinExistence type="predicted"/>
<comment type="caution">
    <text evidence="1">The sequence shown here is derived from an EMBL/GenBank/DDBJ whole genome shotgun (WGS) entry which is preliminary data.</text>
</comment>
<sequence>MTGKPGLYHEFVLVDQAQFRQRHRQLYAAREQRLARLLLELPDRLAEVTAHQFRVP</sequence>
<dbReference type="AlphaFoldDB" id="A0A256GJH9"/>
<evidence type="ECO:0000313" key="2">
    <source>
        <dbReference type="Proteomes" id="UP000216478"/>
    </source>
</evidence>
<keyword evidence="2" id="KW-1185">Reference proteome</keyword>
<feature type="non-terminal residue" evidence="1">
    <location>
        <position position="56"/>
    </location>
</feature>
<evidence type="ECO:0000313" key="1">
    <source>
        <dbReference type="EMBL" id="OYR26771.1"/>
    </source>
</evidence>
<organism evidence="1 2">
    <name type="scientific">Brucella grignonensis</name>
    <dbReference type="NCBI Taxonomy" id="94627"/>
    <lineage>
        <taxon>Bacteria</taxon>
        <taxon>Pseudomonadati</taxon>
        <taxon>Pseudomonadota</taxon>
        <taxon>Alphaproteobacteria</taxon>
        <taxon>Hyphomicrobiales</taxon>
        <taxon>Brucellaceae</taxon>
        <taxon>Brucella/Ochrobactrum group</taxon>
        <taxon>Brucella</taxon>
    </lineage>
</organism>
<accession>A0A256GJH9</accession>
<name>A0A256GJH9_9HYPH</name>